<keyword evidence="3" id="KW-1185">Reference proteome</keyword>
<reference evidence="2 3" key="1">
    <citation type="journal article" date="2013" name="PLoS ONE">
        <title>Predicting the Proteins of Angomonas deanei, Strigomonas culicis and Their Respective Endosymbionts Reveals New Aspects of the Trypanosomatidae Family.</title>
        <authorList>
            <person name="Motta M.C."/>
            <person name="Martins A.C."/>
            <person name="de Souza S.S."/>
            <person name="Catta-Preta C.M."/>
            <person name="Silva R."/>
            <person name="Klein C.C."/>
            <person name="de Almeida L.G."/>
            <person name="de Lima Cunha O."/>
            <person name="Ciapina L.P."/>
            <person name="Brocchi M."/>
            <person name="Colabardini A.C."/>
            <person name="de Araujo Lima B."/>
            <person name="Machado C.R."/>
            <person name="de Almeida Soares C.M."/>
            <person name="Probst C.M."/>
            <person name="de Menezes C.B."/>
            <person name="Thompson C.E."/>
            <person name="Bartholomeu D.C."/>
            <person name="Gradia D.F."/>
            <person name="Pavoni D.P."/>
            <person name="Grisard E.C."/>
            <person name="Fantinatti-Garboggini F."/>
            <person name="Marchini F.K."/>
            <person name="Rodrigues-Luiz G.F."/>
            <person name="Wagner G."/>
            <person name="Goldman G.H."/>
            <person name="Fietto J.L."/>
            <person name="Elias M.C."/>
            <person name="Goldman M.H."/>
            <person name="Sagot M.F."/>
            <person name="Pereira M."/>
            <person name="Stoco P.H."/>
            <person name="de Mendonca-Neto R.P."/>
            <person name="Teixeira S.M."/>
            <person name="Maciel T.E."/>
            <person name="de Oliveira Mendes T.A."/>
            <person name="Urmenyi T.P."/>
            <person name="de Souza W."/>
            <person name="Schenkman S."/>
            <person name="de Vasconcelos A.T."/>
        </authorList>
    </citation>
    <scope>NUCLEOTIDE SEQUENCE [LARGE SCALE GENOMIC DNA]</scope>
</reference>
<name>S9TIZ4_9TRYP</name>
<feature type="region of interest" description="Disordered" evidence="1">
    <location>
        <begin position="1"/>
        <end position="32"/>
    </location>
</feature>
<sequence>MSFHDEEPPAPVCIWTNSQGPMSFGNDGPFQDMEMQQMVPRGSFMRQGSFGGMNERQFSSNQMQDAFDGCNSTFQ</sequence>
<evidence type="ECO:0000313" key="2">
    <source>
        <dbReference type="EMBL" id="EPY18042.1"/>
    </source>
</evidence>
<gene>
    <name evidence="2" type="ORF">STCU_10230</name>
</gene>
<dbReference type="AlphaFoldDB" id="S9TIZ4"/>
<comment type="caution">
    <text evidence="2">The sequence shown here is derived from an EMBL/GenBank/DDBJ whole genome shotgun (WGS) entry which is preliminary data.</text>
</comment>
<dbReference type="EMBL" id="ATMH01010151">
    <property type="protein sequence ID" value="EPY18042.1"/>
    <property type="molecule type" value="Genomic_DNA"/>
</dbReference>
<protein>
    <submittedName>
        <fullName evidence="2">Uncharacterized protein</fullName>
    </submittedName>
</protein>
<accession>S9TIZ4</accession>
<proteinExistence type="predicted"/>
<dbReference type="Proteomes" id="UP000015354">
    <property type="component" value="Unassembled WGS sequence"/>
</dbReference>
<organism evidence="2 3">
    <name type="scientific">Strigomonas culicis</name>
    <dbReference type="NCBI Taxonomy" id="28005"/>
    <lineage>
        <taxon>Eukaryota</taxon>
        <taxon>Discoba</taxon>
        <taxon>Euglenozoa</taxon>
        <taxon>Kinetoplastea</taxon>
        <taxon>Metakinetoplastina</taxon>
        <taxon>Trypanosomatida</taxon>
        <taxon>Trypanosomatidae</taxon>
        <taxon>Strigomonadinae</taxon>
        <taxon>Strigomonas</taxon>
    </lineage>
</organism>
<evidence type="ECO:0000256" key="1">
    <source>
        <dbReference type="SAM" id="MobiDB-lite"/>
    </source>
</evidence>
<evidence type="ECO:0000313" key="3">
    <source>
        <dbReference type="Proteomes" id="UP000015354"/>
    </source>
</evidence>